<dbReference type="EMBL" id="SNZB01000004">
    <property type="protein sequence ID" value="TDR19478.1"/>
    <property type="molecule type" value="Genomic_DNA"/>
</dbReference>
<dbReference type="GO" id="GO:0008834">
    <property type="term" value="F:ditrans,polycis-undecaprenyl-diphosphate synthase [(2E,6E)-farnesyl-diphosphate specific] activity"/>
    <property type="evidence" value="ECO:0007669"/>
    <property type="project" value="UniProtKB-UniRule"/>
</dbReference>
<feature type="binding site" evidence="2">
    <location>
        <begin position="12"/>
        <end position="15"/>
    </location>
    <ligand>
        <name>substrate</name>
    </ligand>
</feature>
<comment type="cofactor">
    <cofactor evidence="2">
        <name>Mg(2+)</name>
        <dbReference type="ChEBI" id="CHEBI:18420"/>
    </cofactor>
    <text evidence="2">Binds 2 magnesium ions per subunit.</text>
</comment>
<keyword evidence="1 2" id="KW-0808">Transferase</keyword>
<dbReference type="GO" id="GO:0071555">
    <property type="term" value="P:cell wall organization"/>
    <property type="evidence" value="ECO:0007669"/>
    <property type="project" value="UniProtKB-KW"/>
</dbReference>
<dbReference type="SUPFAM" id="SSF64005">
    <property type="entry name" value="Undecaprenyl diphosphate synthase"/>
    <property type="match status" value="1"/>
</dbReference>
<feature type="binding site" evidence="2">
    <location>
        <position position="16"/>
    </location>
    <ligand>
        <name>substrate</name>
    </ligand>
</feature>
<keyword evidence="2" id="KW-0961">Cell wall biogenesis/degradation</keyword>
<keyword evidence="2" id="KW-0133">Cell shape</keyword>
<evidence type="ECO:0000256" key="1">
    <source>
        <dbReference type="ARBA" id="ARBA00022679"/>
    </source>
</evidence>
<comment type="caution">
    <text evidence="3">The sequence shown here is derived from an EMBL/GenBank/DDBJ whole genome shotgun (WGS) entry which is preliminary data.</text>
</comment>
<sequence length="237" mass="26952">MNLKHIAIIMDGNGRWATHRKRPRTFGHQAGVKSVRAVIEACVKMGVPNLTLFAFSSENWSRPEKEVQRLMELFMRSLKKETPELLEQGVQQNFIGDLSRFSDKLQAKMQEVSQLKPSTTQLNLNIAVNYGGKWDILNAAKSMTQKVCSGELDVNAIDENQFNAYLSLGNAPAVDVLIRTGGEHRISNFLLWQIAYAEIFFTDTLWPDFGAKQLEQVICEFNQRERRFGKTSEQINA</sequence>
<keyword evidence="2" id="KW-0573">Peptidoglycan synthesis</keyword>
<feature type="binding site" evidence="2">
    <location>
        <position position="198"/>
    </location>
    <ligand>
        <name>Mg(2+)</name>
        <dbReference type="ChEBI" id="CHEBI:18420"/>
    </ligand>
</feature>
<feature type="binding site" evidence="2">
    <location>
        <position position="62"/>
    </location>
    <ligand>
        <name>substrate</name>
    </ligand>
</feature>
<keyword evidence="2" id="KW-0460">Magnesium</keyword>
<feature type="active site" description="Proton acceptor" evidence="2">
    <location>
        <position position="59"/>
    </location>
</feature>
<reference evidence="3 4" key="1">
    <citation type="submission" date="2019-03" db="EMBL/GenBank/DDBJ databases">
        <title>Genomic Encyclopedia of Type Strains, Phase IV (KMG-IV): sequencing the most valuable type-strain genomes for metagenomic binning, comparative biology and taxonomic classification.</title>
        <authorList>
            <person name="Goeker M."/>
        </authorList>
    </citation>
    <scope>NUCLEOTIDE SEQUENCE [LARGE SCALE GENOMIC DNA]</scope>
    <source>
        <strain evidence="3 4">DSM 25488</strain>
    </source>
</reference>
<keyword evidence="4" id="KW-1185">Reference proteome</keyword>
<feature type="binding site" evidence="2">
    <location>
        <position position="179"/>
    </location>
    <ligand>
        <name>substrate</name>
    </ligand>
</feature>
<dbReference type="PANTHER" id="PTHR10291:SF0">
    <property type="entry name" value="DEHYDRODOLICHYL DIPHOSPHATE SYNTHASE 2"/>
    <property type="match status" value="1"/>
</dbReference>
<feature type="binding site" evidence="2">
    <location>
        <position position="24"/>
    </location>
    <ligand>
        <name>substrate</name>
    </ligand>
</feature>
<evidence type="ECO:0000256" key="2">
    <source>
        <dbReference type="HAMAP-Rule" id="MF_01139"/>
    </source>
</evidence>
<dbReference type="HAMAP" id="MF_01139">
    <property type="entry name" value="ISPT"/>
    <property type="match status" value="1"/>
</dbReference>
<dbReference type="FunFam" id="3.40.1180.10:FF:000001">
    <property type="entry name" value="(2E,6E)-farnesyl-diphosphate-specific ditrans,polycis-undecaprenyl-diphosphate synthase"/>
    <property type="match status" value="1"/>
</dbReference>
<dbReference type="GO" id="GO:0016094">
    <property type="term" value="P:polyprenol biosynthetic process"/>
    <property type="evidence" value="ECO:0007669"/>
    <property type="project" value="TreeGrafter"/>
</dbReference>
<dbReference type="Proteomes" id="UP000295724">
    <property type="component" value="Unassembled WGS sequence"/>
</dbReference>
<feature type="binding site" evidence="2">
    <location>
        <begin position="185"/>
        <end position="187"/>
    </location>
    <ligand>
        <name>substrate</name>
    </ligand>
</feature>
<protein>
    <recommendedName>
        <fullName evidence="2">Ditrans,polycis-undecaprenyl-diphosphate synthase ((2E,6E)-farnesyl-diphosphate specific)</fullName>
        <ecNumber evidence="2">2.5.1.31</ecNumber>
    </recommendedName>
    <alternativeName>
        <fullName evidence="2">Ditrans,polycis-undecaprenylcistransferase</fullName>
    </alternativeName>
    <alternativeName>
        <fullName evidence="2">Undecaprenyl diphosphate synthase</fullName>
        <shortName evidence="2">UDS</shortName>
    </alternativeName>
    <alternativeName>
        <fullName evidence="2">Undecaprenyl pyrophosphate synthase</fullName>
        <shortName evidence="2">UPP synthase</shortName>
    </alternativeName>
</protein>
<comment type="function">
    <text evidence="2">Catalyzes the sequential condensation of isopentenyl diphosphate (IPP) with (2E,6E)-farnesyl diphosphate (E,E-FPP) to yield (2Z,6Z,10Z,14Z,18Z,22Z,26Z,30Z,34E,38E)-undecaprenyl diphosphate (di-trans,octa-cis-UPP). UPP is the precursor of glycosyl carrier lipid in the biosynthesis of bacterial cell wall polysaccharide components such as peptidoglycan and lipopolysaccharide.</text>
</comment>
<dbReference type="PROSITE" id="PS01066">
    <property type="entry name" value="UPP_SYNTHASE"/>
    <property type="match status" value="1"/>
</dbReference>
<dbReference type="InterPro" id="IPR036424">
    <property type="entry name" value="UPP_synth-like_sf"/>
</dbReference>
<dbReference type="GO" id="GO:0008360">
    <property type="term" value="P:regulation of cell shape"/>
    <property type="evidence" value="ECO:0007669"/>
    <property type="project" value="UniProtKB-KW"/>
</dbReference>
<comment type="subunit">
    <text evidence="2">Homodimer.</text>
</comment>
<dbReference type="InterPro" id="IPR001441">
    <property type="entry name" value="UPP_synth-like"/>
</dbReference>
<keyword evidence="2" id="KW-0479">Metal-binding</keyword>
<feature type="binding site" evidence="2">
    <location>
        <position position="28"/>
    </location>
    <ligand>
        <name>substrate</name>
    </ligand>
</feature>
<dbReference type="CDD" id="cd00475">
    <property type="entry name" value="Cis_IPPS"/>
    <property type="match status" value="1"/>
</dbReference>
<name>A0A4R6XSZ9_9GAMM</name>
<dbReference type="GO" id="GO:0000287">
    <property type="term" value="F:magnesium ion binding"/>
    <property type="evidence" value="ECO:0007669"/>
    <property type="project" value="UniProtKB-UniRule"/>
</dbReference>
<accession>A0A4R6XSZ9</accession>
<dbReference type="GO" id="GO:0009252">
    <property type="term" value="P:peptidoglycan biosynthetic process"/>
    <property type="evidence" value="ECO:0007669"/>
    <property type="project" value="UniProtKB-UniRule"/>
</dbReference>
<evidence type="ECO:0000313" key="4">
    <source>
        <dbReference type="Proteomes" id="UP000295724"/>
    </source>
</evidence>
<dbReference type="PANTHER" id="PTHR10291">
    <property type="entry name" value="DEHYDRODOLICHYL DIPHOSPHATE SYNTHASE FAMILY MEMBER"/>
    <property type="match status" value="1"/>
</dbReference>
<dbReference type="NCBIfam" id="TIGR00055">
    <property type="entry name" value="uppS"/>
    <property type="match status" value="1"/>
</dbReference>
<proteinExistence type="inferred from homology"/>
<feature type="binding site" evidence="2">
    <location>
        <position position="11"/>
    </location>
    <ligand>
        <name>Mg(2+)</name>
        <dbReference type="ChEBI" id="CHEBI:18420"/>
    </ligand>
</feature>
<dbReference type="InterPro" id="IPR018520">
    <property type="entry name" value="UPP_synth-like_CS"/>
</dbReference>
<comment type="catalytic activity">
    <reaction evidence="2">
        <text>8 isopentenyl diphosphate + (2E,6E)-farnesyl diphosphate = di-trans,octa-cis-undecaprenyl diphosphate + 8 diphosphate</text>
        <dbReference type="Rhea" id="RHEA:27551"/>
        <dbReference type="ChEBI" id="CHEBI:33019"/>
        <dbReference type="ChEBI" id="CHEBI:58405"/>
        <dbReference type="ChEBI" id="CHEBI:128769"/>
        <dbReference type="ChEBI" id="CHEBI:175763"/>
        <dbReference type="EC" id="2.5.1.31"/>
    </reaction>
</comment>
<dbReference type="OrthoDB" id="4191603at2"/>
<dbReference type="RefSeq" id="WP_099019883.1">
    <property type="nucleotide sequence ID" value="NZ_NIHB01000004.1"/>
</dbReference>
<dbReference type="EC" id="2.5.1.31" evidence="2"/>
<dbReference type="Gene3D" id="3.40.1180.10">
    <property type="entry name" value="Decaprenyl diphosphate synthase-like"/>
    <property type="match status" value="1"/>
</dbReference>
<comment type="similarity">
    <text evidence="2">Belongs to the UPP synthase family.</text>
</comment>
<dbReference type="AlphaFoldDB" id="A0A4R6XSZ9"/>
<gene>
    <name evidence="2" type="primary">uppS</name>
    <name evidence="3" type="ORF">C8D91_2034</name>
</gene>
<dbReference type="Pfam" id="PF01255">
    <property type="entry name" value="Prenyltransf"/>
    <property type="match status" value="1"/>
</dbReference>
<feature type="binding site" evidence="2">
    <location>
        <position position="60"/>
    </location>
    <ligand>
        <name>substrate</name>
    </ligand>
</feature>
<organism evidence="3 4">
    <name type="scientific">Marinicella litoralis</name>
    <dbReference type="NCBI Taxonomy" id="644220"/>
    <lineage>
        <taxon>Bacteria</taxon>
        <taxon>Pseudomonadati</taxon>
        <taxon>Pseudomonadota</taxon>
        <taxon>Gammaproteobacteria</taxon>
        <taxon>Lysobacterales</taxon>
        <taxon>Marinicellaceae</taxon>
        <taxon>Marinicella</taxon>
    </lineage>
</organism>
<feature type="binding site" evidence="2">
    <location>
        <begin position="56"/>
        <end position="58"/>
    </location>
    <ligand>
        <name>substrate</name>
    </ligand>
</feature>
<evidence type="ECO:0000313" key="3">
    <source>
        <dbReference type="EMBL" id="TDR19478.1"/>
    </source>
</evidence>
<feature type="active site" evidence="2">
    <location>
        <position position="11"/>
    </location>
</feature>
<dbReference type="GO" id="GO:0005829">
    <property type="term" value="C:cytosol"/>
    <property type="evidence" value="ECO:0007669"/>
    <property type="project" value="TreeGrafter"/>
</dbReference>